<dbReference type="EMBL" id="JBBNAF010000001">
    <property type="protein sequence ID" value="KAK9168502.1"/>
    <property type="molecule type" value="Genomic_DNA"/>
</dbReference>
<proteinExistence type="predicted"/>
<sequence>MEIGDLLSRNTQTRTPSSSDHHHQHRNKASPSPPPPPPHPRLSKIYSLLVFTIARPRPQMPKQRPDQARLHHRPAAAFKKMSSRLENSIGDVSRLLRIATLHKGSLDDRSDVAASLVSLAGDNDRYGKLIIEEGGVAPLLKLVKEGKMEGQENAARAIGLMGRDPESVDHMIHAGVCSVFAKVLKEGHMKFQPWWLKAVSNSPPIILNARISSPRTI</sequence>
<accession>A0AAP0Q5I1</accession>
<organism evidence="2 3">
    <name type="scientific">Stephania yunnanensis</name>
    <dbReference type="NCBI Taxonomy" id="152371"/>
    <lineage>
        <taxon>Eukaryota</taxon>
        <taxon>Viridiplantae</taxon>
        <taxon>Streptophyta</taxon>
        <taxon>Embryophyta</taxon>
        <taxon>Tracheophyta</taxon>
        <taxon>Spermatophyta</taxon>
        <taxon>Magnoliopsida</taxon>
        <taxon>Ranunculales</taxon>
        <taxon>Menispermaceae</taxon>
        <taxon>Menispermoideae</taxon>
        <taxon>Cissampelideae</taxon>
        <taxon>Stephania</taxon>
    </lineage>
</organism>
<dbReference type="Pfam" id="PF00514">
    <property type="entry name" value="Arm"/>
    <property type="match status" value="1"/>
</dbReference>
<dbReference type="SUPFAM" id="SSF48371">
    <property type="entry name" value="ARM repeat"/>
    <property type="match status" value="1"/>
</dbReference>
<name>A0AAP0Q5I1_9MAGN</name>
<evidence type="ECO:0000256" key="1">
    <source>
        <dbReference type="SAM" id="MobiDB-lite"/>
    </source>
</evidence>
<dbReference type="PANTHER" id="PTHR46168">
    <property type="entry name" value="ARMADILLO REPEAT ONLY 4"/>
    <property type="match status" value="1"/>
</dbReference>
<keyword evidence="3" id="KW-1185">Reference proteome</keyword>
<reference evidence="2 3" key="1">
    <citation type="submission" date="2024-01" db="EMBL/GenBank/DDBJ databases">
        <title>Genome assemblies of Stephania.</title>
        <authorList>
            <person name="Yang L."/>
        </authorList>
    </citation>
    <scope>NUCLEOTIDE SEQUENCE [LARGE SCALE GENOMIC DNA]</scope>
    <source>
        <strain evidence="2">YNDBR</strain>
        <tissue evidence="2">Leaf</tissue>
    </source>
</reference>
<evidence type="ECO:0000313" key="2">
    <source>
        <dbReference type="EMBL" id="KAK9168502.1"/>
    </source>
</evidence>
<dbReference type="InterPro" id="IPR011989">
    <property type="entry name" value="ARM-like"/>
</dbReference>
<protein>
    <submittedName>
        <fullName evidence="2">Uncharacterized protein</fullName>
    </submittedName>
</protein>
<dbReference type="Gene3D" id="1.25.10.10">
    <property type="entry name" value="Leucine-rich Repeat Variant"/>
    <property type="match status" value="1"/>
</dbReference>
<comment type="caution">
    <text evidence="2">The sequence shown here is derived from an EMBL/GenBank/DDBJ whole genome shotgun (WGS) entry which is preliminary data.</text>
</comment>
<feature type="region of interest" description="Disordered" evidence="1">
    <location>
        <begin position="1"/>
        <end position="42"/>
    </location>
</feature>
<evidence type="ECO:0000313" key="3">
    <source>
        <dbReference type="Proteomes" id="UP001420932"/>
    </source>
</evidence>
<dbReference type="InterPro" id="IPR016024">
    <property type="entry name" value="ARM-type_fold"/>
</dbReference>
<gene>
    <name evidence="2" type="ORF">Syun_000642</name>
</gene>
<dbReference type="InterPro" id="IPR000225">
    <property type="entry name" value="Armadillo"/>
</dbReference>
<feature type="compositionally biased region" description="Pro residues" evidence="1">
    <location>
        <begin position="31"/>
        <end position="40"/>
    </location>
</feature>
<dbReference type="Proteomes" id="UP001420932">
    <property type="component" value="Unassembled WGS sequence"/>
</dbReference>
<dbReference type="AlphaFoldDB" id="A0AAP0Q5I1"/>
<feature type="compositionally biased region" description="Polar residues" evidence="1">
    <location>
        <begin position="8"/>
        <end position="18"/>
    </location>
</feature>
<dbReference type="PANTHER" id="PTHR46168:SF9">
    <property type="entry name" value="ARMADILLO REPEAT ONLY 2"/>
    <property type="match status" value="1"/>
</dbReference>